<protein>
    <submittedName>
        <fullName evidence="3">Diguanylate cyclase</fullName>
    </submittedName>
</protein>
<dbReference type="NCBIfam" id="TIGR00254">
    <property type="entry name" value="GGDEF"/>
    <property type="match status" value="1"/>
</dbReference>
<accession>C6HWP2</accession>
<keyword evidence="1" id="KW-1133">Transmembrane helix</keyword>
<dbReference type="Proteomes" id="UP000009374">
    <property type="component" value="Unassembled WGS sequence"/>
</dbReference>
<dbReference type="AlphaFoldDB" id="C6HWP2"/>
<dbReference type="SMART" id="SM00267">
    <property type="entry name" value="GGDEF"/>
    <property type="match status" value="1"/>
</dbReference>
<dbReference type="FunFam" id="3.30.70.270:FF:000001">
    <property type="entry name" value="Diguanylate cyclase domain protein"/>
    <property type="match status" value="1"/>
</dbReference>
<dbReference type="Pfam" id="PF05227">
    <property type="entry name" value="CHASE3"/>
    <property type="match status" value="1"/>
</dbReference>
<keyword evidence="1" id="KW-0812">Transmembrane</keyword>
<dbReference type="InterPro" id="IPR000160">
    <property type="entry name" value="GGDEF_dom"/>
</dbReference>
<sequence length="425" mass="47510">MRASSDQKGEASPDSREGIRRRVVRWLSGEPERVFAFGALLVGIIFVVLALHSYDSTRLVRRALVLAGNFEREEALVSGYLLSIDDAETGQRGYLLTGNPSYLAPYIKGISRSMVLERELRDAFSGGSQDSKNLDVLFDLAAAKRSELSRTIALYSRGDRSEAMQVLKSNEGKNLMDRIRTQVRLLEGRKKEELLGVRQALGRRLEHSERDLVAPGMSLGLFIWLLWRLFVLSMEKKRRSREILIQETQMDRLTGLPNRKKLFEFLEVACRRAEKEGRNLAVLFVDLDGFKSVNDRHGHAAGDRILVEVAHRFGSIIRGEDLLARLGGDEFVICLTGTGESRDWVESLAQRLIATFDNPFFPPVGKGVLSCSVGVALFPKDGRSPAELLTSADMAMYQSKNAGKHRVTFYNPGDRGAMSAFPRSS</sequence>
<evidence type="ECO:0000313" key="4">
    <source>
        <dbReference type="Proteomes" id="UP000009374"/>
    </source>
</evidence>
<keyword evidence="1" id="KW-0472">Membrane</keyword>
<keyword evidence="4" id="KW-1185">Reference proteome</keyword>
<dbReference type="Gene3D" id="3.30.70.270">
    <property type="match status" value="1"/>
</dbReference>
<evidence type="ECO:0000256" key="1">
    <source>
        <dbReference type="SAM" id="Phobius"/>
    </source>
</evidence>
<feature type="transmembrane region" description="Helical" evidence="1">
    <location>
        <begin position="212"/>
        <end position="230"/>
    </location>
</feature>
<evidence type="ECO:0000259" key="2">
    <source>
        <dbReference type="PROSITE" id="PS50887"/>
    </source>
</evidence>
<dbReference type="PANTHER" id="PTHR46663:SF2">
    <property type="entry name" value="GGDEF DOMAIN-CONTAINING PROTEIN"/>
    <property type="match status" value="1"/>
</dbReference>
<dbReference type="CDD" id="cd19410">
    <property type="entry name" value="HK9-like_sensor"/>
    <property type="match status" value="1"/>
</dbReference>
<dbReference type="InterPro" id="IPR007891">
    <property type="entry name" value="CHASE3"/>
</dbReference>
<feature type="transmembrane region" description="Helical" evidence="1">
    <location>
        <begin position="34"/>
        <end position="54"/>
    </location>
</feature>
<dbReference type="EMBL" id="GG693870">
    <property type="protein sequence ID" value="EES53018.1"/>
    <property type="molecule type" value="Genomic_DNA"/>
</dbReference>
<evidence type="ECO:0000313" key="3">
    <source>
        <dbReference type="EMBL" id="EES53018.1"/>
    </source>
</evidence>
<dbReference type="SUPFAM" id="SSF55073">
    <property type="entry name" value="Nucleotide cyclase"/>
    <property type="match status" value="1"/>
</dbReference>
<dbReference type="PROSITE" id="PS50887">
    <property type="entry name" value="GGDEF"/>
    <property type="match status" value="1"/>
</dbReference>
<reference evidence="3 4" key="1">
    <citation type="journal article" date="2009" name="Appl. Environ. Microbiol.">
        <title>Community genomic and proteomic analyses of chemoautotrophic iron-oxidizing "Leptospirillum rubarum" (Group II) and "Leptospirillum ferrodiazotrophum" (Group III) bacteria in acid mine drainage biofilms.</title>
        <authorList>
            <person name="Goltsman D.S."/>
            <person name="Denef V.J."/>
            <person name="Singer S.W."/>
            <person name="VerBerkmoes N.C."/>
            <person name="Lefsrud M."/>
            <person name="Mueller R.S."/>
            <person name="Dick G.J."/>
            <person name="Sun C.L."/>
            <person name="Wheeler K.E."/>
            <person name="Zemla A."/>
            <person name="Baker B.J."/>
            <person name="Hauser L."/>
            <person name="Land M."/>
            <person name="Shah M.B."/>
            <person name="Thelen M.P."/>
            <person name="Hettich R.L."/>
            <person name="Banfield J.F."/>
        </authorList>
    </citation>
    <scope>NUCLEOTIDE SEQUENCE [LARGE SCALE GENOMIC DNA]</scope>
</reference>
<dbReference type="InterPro" id="IPR043128">
    <property type="entry name" value="Rev_trsase/Diguanyl_cyclase"/>
</dbReference>
<organism evidence="3 4">
    <name type="scientific">Leptospirillum ferrodiazotrophum</name>
    <dbReference type="NCBI Taxonomy" id="412449"/>
    <lineage>
        <taxon>Bacteria</taxon>
        <taxon>Pseudomonadati</taxon>
        <taxon>Nitrospirota</taxon>
        <taxon>Nitrospiria</taxon>
        <taxon>Nitrospirales</taxon>
        <taxon>Nitrospiraceae</taxon>
        <taxon>Leptospirillum</taxon>
    </lineage>
</organism>
<dbReference type="Pfam" id="PF00990">
    <property type="entry name" value="GGDEF"/>
    <property type="match status" value="1"/>
</dbReference>
<proteinExistence type="predicted"/>
<name>C6HWP2_9BACT</name>
<dbReference type="InterPro" id="IPR052163">
    <property type="entry name" value="DGC-Regulatory_Protein"/>
</dbReference>
<gene>
    <name evidence="3" type="ORF">UBAL3_80630075</name>
</gene>
<dbReference type="PANTHER" id="PTHR46663">
    <property type="entry name" value="DIGUANYLATE CYCLASE DGCT-RELATED"/>
    <property type="match status" value="1"/>
</dbReference>
<dbReference type="CDD" id="cd01949">
    <property type="entry name" value="GGDEF"/>
    <property type="match status" value="1"/>
</dbReference>
<dbReference type="GO" id="GO:0003824">
    <property type="term" value="F:catalytic activity"/>
    <property type="evidence" value="ECO:0007669"/>
    <property type="project" value="UniProtKB-ARBA"/>
</dbReference>
<dbReference type="InterPro" id="IPR029787">
    <property type="entry name" value="Nucleotide_cyclase"/>
</dbReference>
<feature type="domain" description="GGDEF" evidence="2">
    <location>
        <begin position="278"/>
        <end position="412"/>
    </location>
</feature>